<evidence type="ECO:0000256" key="1">
    <source>
        <dbReference type="SAM" id="Phobius"/>
    </source>
</evidence>
<evidence type="ECO:0000313" key="3">
    <source>
        <dbReference type="Proteomes" id="UP001268542"/>
    </source>
</evidence>
<sequence length="295" mass="31254">MSSTPLLVVAPALGVVVGLLVGAAIAMLIAAVAGWHPRRTTPRQRSRTGELLLGSTARRRLELAGAVGVGVLVLTGWPVAAVAGGVALWLWPTMFGGAREGAAQVERLEAIAVWVESVRDTIAGAVGLEQALDHSVDVAPAVLVPSLRRLQGQLRARVPLALALDDFAAELDDRSADMVVAALKLSAQLRAEGLAPALSALAQSTRQELEMRRRIEEGRKKIRRTARHMMVIAGVLAGAMTIGARQYVEPYRSLTGQVVLGVVLCLIAVGLVWLRSAAILRQPERFLASHHEGAA</sequence>
<keyword evidence="1" id="KW-0472">Membrane</keyword>
<reference evidence="2 3" key="1">
    <citation type="submission" date="2023-08" db="EMBL/GenBank/DDBJ databases">
        <title>Nocardioides seae sp. nov., a bacterium isolated from a soil.</title>
        <authorList>
            <person name="Wang X."/>
        </authorList>
    </citation>
    <scope>NUCLEOTIDE SEQUENCE [LARGE SCALE GENOMIC DNA]</scope>
    <source>
        <strain evidence="2 3">YZH12</strain>
    </source>
</reference>
<comment type="caution">
    <text evidence="2">The sequence shown here is derived from an EMBL/GenBank/DDBJ whole genome shotgun (WGS) entry which is preliminary data.</text>
</comment>
<keyword evidence="1" id="KW-0812">Transmembrane</keyword>
<keyword evidence="1" id="KW-1133">Transmembrane helix</keyword>
<dbReference type="PANTHER" id="PTHR35007:SF3">
    <property type="entry name" value="POSSIBLE CONSERVED ALANINE RICH MEMBRANE PROTEIN"/>
    <property type="match status" value="1"/>
</dbReference>
<proteinExistence type="predicted"/>
<organism evidence="2 3">
    <name type="scientific">Nocardioides imazamoxiresistens</name>
    <dbReference type="NCBI Taxonomy" id="3231893"/>
    <lineage>
        <taxon>Bacteria</taxon>
        <taxon>Bacillati</taxon>
        <taxon>Actinomycetota</taxon>
        <taxon>Actinomycetes</taxon>
        <taxon>Propionibacteriales</taxon>
        <taxon>Nocardioidaceae</taxon>
        <taxon>Nocardioides</taxon>
    </lineage>
</organism>
<feature type="transmembrane region" description="Helical" evidence="1">
    <location>
        <begin position="7"/>
        <end position="35"/>
    </location>
</feature>
<dbReference type="RefSeq" id="WP_315735082.1">
    <property type="nucleotide sequence ID" value="NZ_JAVYII010000008.1"/>
</dbReference>
<dbReference type="Proteomes" id="UP001268542">
    <property type="component" value="Unassembled WGS sequence"/>
</dbReference>
<evidence type="ECO:0000313" key="2">
    <source>
        <dbReference type="EMBL" id="MDT9594881.1"/>
    </source>
</evidence>
<feature type="transmembrane region" description="Helical" evidence="1">
    <location>
        <begin position="229"/>
        <end position="248"/>
    </location>
</feature>
<protein>
    <submittedName>
        <fullName evidence="2">Type II secretion system protein</fullName>
    </submittedName>
</protein>
<accession>A0ABU3Q046</accession>
<feature type="transmembrane region" description="Helical" evidence="1">
    <location>
        <begin position="254"/>
        <end position="274"/>
    </location>
</feature>
<gene>
    <name evidence="2" type="ORF">RDV89_17465</name>
</gene>
<name>A0ABU3Q046_9ACTN</name>
<dbReference type="EMBL" id="JAVYII010000008">
    <property type="protein sequence ID" value="MDT9594881.1"/>
    <property type="molecule type" value="Genomic_DNA"/>
</dbReference>
<keyword evidence="3" id="KW-1185">Reference proteome</keyword>
<feature type="transmembrane region" description="Helical" evidence="1">
    <location>
        <begin position="63"/>
        <end position="91"/>
    </location>
</feature>
<dbReference type="PANTHER" id="PTHR35007">
    <property type="entry name" value="INTEGRAL MEMBRANE PROTEIN-RELATED"/>
    <property type="match status" value="1"/>
</dbReference>